<accession>A0A8J2L6P9</accession>
<dbReference type="EMBL" id="CAJVCH010538906">
    <property type="protein sequence ID" value="CAG7826188.1"/>
    <property type="molecule type" value="Genomic_DNA"/>
</dbReference>
<dbReference type="AlphaFoldDB" id="A0A8J2L6P9"/>
<sequence>TKVGLSKYGRIVKLINQTVRVLVGGATDKAIQDRIQYWLKHAKNRIRVFQAELINPQAT</sequence>
<gene>
    <name evidence="1" type="ORF">AFUS01_LOCUS36253</name>
</gene>
<evidence type="ECO:0000313" key="2">
    <source>
        <dbReference type="Proteomes" id="UP000708208"/>
    </source>
</evidence>
<feature type="non-terminal residue" evidence="1">
    <location>
        <position position="1"/>
    </location>
</feature>
<keyword evidence="2" id="KW-1185">Reference proteome</keyword>
<organism evidence="1 2">
    <name type="scientific">Allacma fusca</name>
    <dbReference type="NCBI Taxonomy" id="39272"/>
    <lineage>
        <taxon>Eukaryota</taxon>
        <taxon>Metazoa</taxon>
        <taxon>Ecdysozoa</taxon>
        <taxon>Arthropoda</taxon>
        <taxon>Hexapoda</taxon>
        <taxon>Collembola</taxon>
        <taxon>Symphypleona</taxon>
        <taxon>Sminthuridae</taxon>
        <taxon>Allacma</taxon>
    </lineage>
</organism>
<protein>
    <submittedName>
        <fullName evidence="1">Uncharacterized protein</fullName>
    </submittedName>
</protein>
<proteinExistence type="predicted"/>
<reference evidence="1" key="1">
    <citation type="submission" date="2021-06" db="EMBL/GenBank/DDBJ databases">
        <authorList>
            <person name="Hodson N. C."/>
            <person name="Mongue J. A."/>
            <person name="Jaron S. K."/>
        </authorList>
    </citation>
    <scope>NUCLEOTIDE SEQUENCE</scope>
</reference>
<dbReference type="Proteomes" id="UP000708208">
    <property type="component" value="Unassembled WGS sequence"/>
</dbReference>
<dbReference type="OrthoDB" id="7554902at2759"/>
<evidence type="ECO:0000313" key="1">
    <source>
        <dbReference type="EMBL" id="CAG7826188.1"/>
    </source>
</evidence>
<name>A0A8J2L6P9_9HEXA</name>
<comment type="caution">
    <text evidence="1">The sequence shown here is derived from an EMBL/GenBank/DDBJ whole genome shotgun (WGS) entry which is preliminary data.</text>
</comment>